<name>X0V0J3_9ZZZZ</name>
<gene>
    <name evidence="1" type="ORF">S01H1_32799</name>
</gene>
<protein>
    <submittedName>
        <fullName evidence="1">Uncharacterized protein</fullName>
    </submittedName>
</protein>
<dbReference type="AlphaFoldDB" id="X0V0J3"/>
<feature type="non-terminal residue" evidence="1">
    <location>
        <position position="273"/>
    </location>
</feature>
<dbReference type="Gene3D" id="2.60.40.1190">
    <property type="match status" value="1"/>
</dbReference>
<comment type="caution">
    <text evidence="1">The sequence shown here is derived from an EMBL/GenBank/DDBJ whole genome shotgun (WGS) entry which is preliminary data.</text>
</comment>
<accession>X0V0J3</accession>
<reference evidence="1" key="1">
    <citation type="journal article" date="2014" name="Front. Microbiol.">
        <title>High frequency of phylogenetically diverse reductive dehalogenase-homologous genes in deep subseafloor sedimentary metagenomes.</title>
        <authorList>
            <person name="Kawai M."/>
            <person name="Futagami T."/>
            <person name="Toyoda A."/>
            <person name="Takaki Y."/>
            <person name="Nishi S."/>
            <person name="Hori S."/>
            <person name="Arai W."/>
            <person name="Tsubouchi T."/>
            <person name="Morono Y."/>
            <person name="Uchiyama I."/>
            <person name="Ito T."/>
            <person name="Fujiyama A."/>
            <person name="Inagaki F."/>
            <person name="Takami H."/>
        </authorList>
    </citation>
    <scope>NUCLEOTIDE SEQUENCE</scope>
    <source>
        <strain evidence="1">Expedition CK06-06</strain>
    </source>
</reference>
<evidence type="ECO:0000313" key="1">
    <source>
        <dbReference type="EMBL" id="GAG06043.1"/>
    </source>
</evidence>
<organism evidence="1">
    <name type="scientific">marine sediment metagenome</name>
    <dbReference type="NCBI Taxonomy" id="412755"/>
    <lineage>
        <taxon>unclassified sequences</taxon>
        <taxon>metagenomes</taxon>
        <taxon>ecological metagenomes</taxon>
    </lineage>
</organism>
<proteinExistence type="predicted"/>
<sequence>ENARFKSRQNSHVMGGDYVAVALDMGRWGLYNYYMFFVNAKGELYKCYTWPHRYDLVLRDRGLPEVSAAAKIDKAKKCWTAELKVSLKGLLRHPADGFPKIAGLDLRRLQWGEERGKHKFSVYWTGMANVSGRSMHPQYDHLATWKPLFPKLYPVRSESYACGRGWVQLVFPESFGHLNFEVGKIDNKLVTRQGKKLIGHLYARAGWDVQKFDRLAKAFDAPRMETWEDTRPEHPAGEPKVMLTKPVREPGGAARFAAKPAVSAAGNGVKIAF</sequence>
<dbReference type="EMBL" id="BARS01020332">
    <property type="protein sequence ID" value="GAG06043.1"/>
    <property type="molecule type" value="Genomic_DNA"/>
</dbReference>
<feature type="non-terminal residue" evidence="1">
    <location>
        <position position="1"/>
    </location>
</feature>